<comment type="similarity">
    <text evidence="2">Belongs to the VAMP-associated protein (VAP) (TC 9.B.17) family.</text>
</comment>
<dbReference type="PANTHER" id="PTHR10809">
    <property type="entry name" value="VESICLE-ASSOCIATED MEMBRANE PROTEIN-ASSOCIATED PROTEIN"/>
    <property type="match status" value="1"/>
</dbReference>
<dbReference type="InterPro" id="IPR008962">
    <property type="entry name" value="PapD-like_sf"/>
</dbReference>
<dbReference type="SUPFAM" id="SSF49354">
    <property type="entry name" value="PapD-like"/>
    <property type="match status" value="1"/>
</dbReference>
<evidence type="ECO:0000313" key="10">
    <source>
        <dbReference type="Proteomes" id="UP000218209"/>
    </source>
</evidence>
<dbReference type="InterPro" id="IPR016763">
    <property type="entry name" value="VAP"/>
</dbReference>
<evidence type="ECO:0000256" key="1">
    <source>
        <dbReference type="ARBA" id="ARBA00004211"/>
    </source>
</evidence>
<protein>
    <recommendedName>
        <fullName evidence="8">MSP domain-containing protein</fullName>
    </recommendedName>
</protein>
<dbReference type="GO" id="GO:0090158">
    <property type="term" value="P:endoplasmic reticulum membrane organization"/>
    <property type="evidence" value="ECO:0007669"/>
    <property type="project" value="TreeGrafter"/>
</dbReference>
<evidence type="ECO:0000256" key="7">
    <source>
        <dbReference type="SAM" id="MobiDB-lite"/>
    </source>
</evidence>
<keyword evidence="4" id="KW-1133">Transmembrane helix</keyword>
<evidence type="ECO:0000256" key="3">
    <source>
        <dbReference type="ARBA" id="ARBA00022692"/>
    </source>
</evidence>
<accession>A0A1X6PD35</accession>
<dbReference type="InterPro" id="IPR000535">
    <property type="entry name" value="MSP_dom"/>
</dbReference>
<proteinExistence type="inferred from homology"/>
<evidence type="ECO:0000256" key="2">
    <source>
        <dbReference type="ARBA" id="ARBA00008932"/>
    </source>
</evidence>
<comment type="subcellular location">
    <subcellularLocation>
        <location evidence="1">Membrane</location>
        <topology evidence="1">Single-pass type IV membrane protein</topology>
    </subcellularLocation>
</comment>
<dbReference type="PROSITE" id="PS50202">
    <property type="entry name" value="MSP"/>
    <property type="match status" value="1"/>
</dbReference>
<dbReference type="InterPro" id="IPR013783">
    <property type="entry name" value="Ig-like_fold"/>
</dbReference>
<gene>
    <name evidence="9" type="ORF">BU14_0098s0015</name>
</gene>
<keyword evidence="5" id="KW-0472">Membrane</keyword>
<organism evidence="9 10">
    <name type="scientific">Porphyra umbilicalis</name>
    <name type="common">Purple laver</name>
    <name type="synonym">Red alga</name>
    <dbReference type="NCBI Taxonomy" id="2786"/>
    <lineage>
        <taxon>Eukaryota</taxon>
        <taxon>Rhodophyta</taxon>
        <taxon>Bangiophyceae</taxon>
        <taxon>Bangiales</taxon>
        <taxon>Bangiaceae</taxon>
        <taxon>Porphyra</taxon>
    </lineage>
</organism>
<keyword evidence="6" id="KW-0175">Coiled coil</keyword>
<keyword evidence="10" id="KW-1185">Reference proteome</keyword>
<dbReference type="PANTHER" id="PTHR10809:SF6">
    <property type="entry name" value="AT11025P-RELATED"/>
    <property type="match status" value="1"/>
</dbReference>
<evidence type="ECO:0000256" key="4">
    <source>
        <dbReference type="ARBA" id="ARBA00022989"/>
    </source>
</evidence>
<dbReference type="EMBL" id="KV918804">
    <property type="protein sequence ID" value="OSX78788.1"/>
    <property type="molecule type" value="Genomic_DNA"/>
</dbReference>
<reference evidence="9 10" key="1">
    <citation type="submission" date="2017-03" db="EMBL/GenBank/DDBJ databases">
        <title>WGS assembly of Porphyra umbilicalis.</title>
        <authorList>
            <person name="Brawley S.H."/>
            <person name="Blouin N.A."/>
            <person name="Ficko-Blean E."/>
            <person name="Wheeler G.L."/>
            <person name="Lohr M."/>
            <person name="Goodson H.V."/>
            <person name="Jenkins J.W."/>
            <person name="Blaby-Haas C.E."/>
            <person name="Helliwell K.E."/>
            <person name="Chan C."/>
            <person name="Marriage T."/>
            <person name="Bhattacharya D."/>
            <person name="Klein A.S."/>
            <person name="Badis Y."/>
            <person name="Brodie J."/>
            <person name="Cao Y."/>
            <person name="Collen J."/>
            <person name="Dittami S.M."/>
            <person name="Gachon C.M."/>
            <person name="Green B.R."/>
            <person name="Karpowicz S."/>
            <person name="Kim J.W."/>
            <person name="Kudahl U."/>
            <person name="Lin S."/>
            <person name="Michel G."/>
            <person name="Mittag M."/>
            <person name="Olson B.J."/>
            <person name="Pangilinan J."/>
            <person name="Peng Y."/>
            <person name="Qiu H."/>
            <person name="Shu S."/>
            <person name="Singer J.T."/>
            <person name="Smith A.G."/>
            <person name="Sprecher B.N."/>
            <person name="Wagner V."/>
            <person name="Wang W."/>
            <person name="Wang Z.-Y."/>
            <person name="Yan J."/>
            <person name="Yarish C."/>
            <person name="Zoeuner-Riek S."/>
            <person name="Zhuang Y."/>
            <person name="Zou Y."/>
            <person name="Lindquist E.A."/>
            <person name="Grimwood J."/>
            <person name="Barry K."/>
            <person name="Rokhsar D.S."/>
            <person name="Schmutz J."/>
            <person name="Stiller J.W."/>
            <person name="Grossman A.R."/>
            <person name="Prochnik S.E."/>
        </authorList>
    </citation>
    <scope>NUCLEOTIDE SEQUENCE [LARGE SCALE GENOMIC DNA]</scope>
    <source>
        <strain evidence="9">4086291</strain>
    </source>
</reference>
<dbReference type="AlphaFoldDB" id="A0A1X6PD35"/>
<dbReference type="GO" id="GO:0061817">
    <property type="term" value="P:endoplasmic reticulum-plasma membrane tethering"/>
    <property type="evidence" value="ECO:0007669"/>
    <property type="project" value="TreeGrafter"/>
</dbReference>
<feature type="region of interest" description="Disordered" evidence="7">
    <location>
        <begin position="173"/>
        <end position="198"/>
    </location>
</feature>
<evidence type="ECO:0000259" key="8">
    <source>
        <dbReference type="PROSITE" id="PS50202"/>
    </source>
</evidence>
<dbReference type="Proteomes" id="UP000218209">
    <property type="component" value="Unassembled WGS sequence"/>
</dbReference>
<keyword evidence="3" id="KW-0812">Transmembrane</keyword>
<sequence>MAGGDPPLLTLVPAGIHFGAVTLGASSVLHLAAPAAGGGSFPPAAVAYKIKTTRPTRYCVRPNTGLVPAGCGVDVQICLSELPPLPSAAPAAAGASAGGGGGGDSLSRDKFLVQAARVPDGWAGELDAAFWRSPAVESYKLRVAAGGGEGGGGRGGGGTPTVPSPPVLADARAAAAAAPPPAPLAASPPPLAGGGAPPRAVAAAADEAVGRRLEAVAAREAELATALAAARADVAARRGELERLRRAAADAEEAAAVARVTGGGADGDASAVVTAPLGGG</sequence>
<dbReference type="GO" id="GO:0005886">
    <property type="term" value="C:plasma membrane"/>
    <property type="evidence" value="ECO:0007669"/>
    <property type="project" value="TreeGrafter"/>
</dbReference>
<evidence type="ECO:0000256" key="6">
    <source>
        <dbReference type="SAM" id="Coils"/>
    </source>
</evidence>
<feature type="domain" description="MSP" evidence="8">
    <location>
        <begin position="8"/>
        <end position="146"/>
    </location>
</feature>
<feature type="compositionally biased region" description="Pro residues" evidence="7">
    <location>
        <begin position="178"/>
        <end position="191"/>
    </location>
</feature>
<name>A0A1X6PD35_PORUM</name>
<dbReference type="OrthoDB" id="264603at2759"/>
<dbReference type="GO" id="GO:0005789">
    <property type="term" value="C:endoplasmic reticulum membrane"/>
    <property type="evidence" value="ECO:0007669"/>
    <property type="project" value="InterPro"/>
</dbReference>
<evidence type="ECO:0000313" key="9">
    <source>
        <dbReference type="EMBL" id="OSX78788.1"/>
    </source>
</evidence>
<feature type="coiled-coil region" evidence="6">
    <location>
        <begin position="227"/>
        <end position="261"/>
    </location>
</feature>
<evidence type="ECO:0000256" key="5">
    <source>
        <dbReference type="ARBA" id="ARBA00023136"/>
    </source>
</evidence>
<dbReference type="Pfam" id="PF00635">
    <property type="entry name" value="Motile_Sperm"/>
    <property type="match status" value="1"/>
</dbReference>
<dbReference type="Gene3D" id="2.60.40.10">
    <property type="entry name" value="Immunoglobulins"/>
    <property type="match status" value="1"/>
</dbReference>